<name>A0AAX4K819_9TREE</name>
<dbReference type="GeneID" id="91098885"/>
<accession>A0AAX4K819</accession>
<protein>
    <submittedName>
        <fullName evidence="1">Uncharacterized protein</fullName>
    </submittedName>
</protein>
<dbReference type="KEGG" id="ker:91098885"/>
<reference evidence="1 2" key="1">
    <citation type="submission" date="2024-01" db="EMBL/GenBank/DDBJ databases">
        <title>Comparative genomics of Cryptococcus and Kwoniella reveals pathogenesis evolution and contrasting modes of karyotype evolution via chromosome fusion or intercentromeric recombination.</title>
        <authorList>
            <person name="Coelho M.A."/>
            <person name="David-Palma M."/>
            <person name="Shea T."/>
            <person name="Bowers K."/>
            <person name="McGinley-Smith S."/>
            <person name="Mohammad A.W."/>
            <person name="Gnirke A."/>
            <person name="Yurkov A.M."/>
            <person name="Nowrousian M."/>
            <person name="Sun S."/>
            <person name="Cuomo C.A."/>
            <person name="Heitman J."/>
        </authorList>
    </citation>
    <scope>NUCLEOTIDE SEQUENCE [LARGE SCALE GENOMIC DNA]</scope>
    <source>
        <strain evidence="1 2">PYCC6329</strain>
    </source>
</reference>
<dbReference type="EMBL" id="CP144089">
    <property type="protein sequence ID" value="WWD02043.1"/>
    <property type="molecule type" value="Genomic_DNA"/>
</dbReference>
<evidence type="ECO:0000313" key="2">
    <source>
        <dbReference type="Proteomes" id="UP001358614"/>
    </source>
</evidence>
<dbReference type="RefSeq" id="XP_066080010.1">
    <property type="nucleotide sequence ID" value="XM_066223913.1"/>
</dbReference>
<organism evidence="1 2">
    <name type="scientific">Kwoniella europaea PYCC6329</name>
    <dbReference type="NCBI Taxonomy" id="1423913"/>
    <lineage>
        <taxon>Eukaryota</taxon>
        <taxon>Fungi</taxon>
        <taxon>Dikarya</taxon>
        <taxon>Basidiomycota</taxon>
        <taxon>Agaricomycotina</taxon>
        <taxon>Tremellomycetes</taxon>
        <taxon>Tremellales</taxon>
        <taxon>Cryptococcaceae</taxon>
        <taxon>Kwoniella</taxon>
    </lineage>
</organism>
<proteinExistence type="predicted"/>
<gene>
    <name evidence="1" type="ORF">V865_000081</name>
</gene>
<keyword evidence="2" id="KW-1185">Reference proteome</keyword>
<dbReference type="AlphaFoldDB" id="A0AAX4K819"/>
<sequence>MPKDTRNQPEETVRIRDLTLVNRWTGIQVESKIIQDQEENPSHDNPKGWSLKSYLVDGSTDQPLMLDGISFPTDNDISSARESKSLDTLPVKLFRCSKSASQSGADKYNSLVGDQVDNDILPIDELISVVPKYLSLTQKSASQIGSQTLSLTYYNHLSLSGAKEVTDENEFLKLTYTEAALFEYTKELFNDPWNLKTVQDETFNSQKIEFDRLMNSQEDMVLRRTMNIKIT</sequence>
<dbReference type="Proteomes" id="UP001358614">
    <property type="component" value="Chromosome 1"/>
</dbReference>
<evidence type="ECO:0000313" key="1">
    <source>
        <dbReference type="EMBL" id="WWD02043.1"/>
    </source>
</evidence>